<name>A0ABT2NL06_9RHOB</name>
<organism evidence="2 3">
    <name type="scientific">Albidovulum sediminis</name>
    <dbReference type="NCBI Taxonomy" id="3066345"/>
    <lineage>
        <taxon>Bacteria</taxon>
        <taxon>Pseudomonadati</taxon>
        <taxon>Pseudomonadota</taxon>
        <taxon>Alphaproteobacteria</taxon>
        <taxon>Rhodobacterales</taxon>
        <taxon>Paracoccaceae</taxon>
        <taxon>Albidovulum</taxon>
    </lineage>
</organism>
<keyword evidence="1" id="KW-0812">Transmembrane</keyword>
<sequence>MARETLHPELERRLAVLEKPENQGAGFGGIDWVWLMVLGVVGPALLLLWGWS</sequence>
<feature type="transmembrane region" description="Helical" evidence="1">
    <location>
        <begin position="32"/>
        <end position="51"/>
    </location>
</feature>
<accession>A0ABT2NL06</accession>
<dbReference type="Proteomes" id="UP001205601">
    <property type="component" value="Unassembled WGS sequence"/>
</dbReference>
<protein>
    <submittedName>
        <fullName evidence="2">Uncharacterized protein</fullName>
    </submittedName>
</protein>
<keyword evidence="3" id="KW-1185">Reference proteome</keyword>
<dbReference type="RefSeq" id="WP_261495022.1">
    <property type="nucleotide sequence ID" value="NZ_JAOCQF010000001.1"/>
</dbReference>
<evidence type="ECO:0000313" key="3">
    <source>
        <dbReference type="Proteomes" id="UP001205601"/>
    </source>
</evidence>
<dbReference type="EMBL" id="JAOCQF010000001">
    <property type="protein sequence ID" value="MCT8329605.1"/>
    <property type="molecule type" value="Genomic_DNA"/>
</dbReference>
<gene>
    <name evidence="2" type="ORF">N5I32_08790</name>
</gene>
<evidence type="ECO:0000313" key="2">
    <source>
        <dbReference type="EMBL" id="MCT8329605.1"/>
    </source>
</evidence>
<proteinExistence type="predicted"/>
<keyword evidence="1" id="KW-1133">Transmembrane helix</keyword>
<reference evidence="3" key="1">
    <citation type="submission" date="2023-07" db="EMBL/GenBank/DDBJ databases">
        <title>Defluviimonas sediminis sp. nov., isolated from mangrove sediment.</title>
        <authorList>
            <person name="Liu L."/>
            <person name="Li J."/>
            <person name="Huang Y."/>
            <person name="Pan J."/>
            <person name="Li M."/>
        </authorList>
    </citation>
    <scope>NUCLEOTIDE SEQUENCE [LARGE SCALE GENOMIC DNA]</scope>
    <source>
        <strain evidence="3">FT324</strain>
    </source>
</reference>
<comment type="caution">
    <text evidence="2">The sequence shown here is derived from an EMBL/GenBank/DDBJ whole genome shotgun (WGS) entry which is preliminary data.</text>
</comment>
<evidence type="ECO:0000256" key="1">
    <source>
        <dbReference type="SAM" id="Phobius"/>
    </source>
</evidence>
<keyword evidence="1" id="KW-0472">Membrane</keyword>